<sequence length="189" mass="20904">MPYYHNLAPARKDPATYDHTTPPVNAPLAPKLQHAVHDAGSQIDGPADHRPQMVPFATRNDYRQPVNHFQQQQQQGHRHYQYQYPQMQDRPVHHVHSTAAPHLPSKQQETAAGSAVTTLLPYCTAEVPLNESQVIAVTDVAGSLKELVLLALRAKDGDEECVGRLEGALGSEQALAGIVDFFSDEFEIE</sequence>
<keyword evidence="2" id="KW-1185">Reference proteome</keyword>
<name>A0ACB6S068_9PLEO</name>
<dbReference type="EMBL" id="MU006719">
    <property type="protein sequence ID" value="KAF2626798.1"/>
    <property type="molecule type" value="Genomic_DNA"/>
</dbReference>
<dbReference type="Proteomes" id="UP000799754">
    <property type="component" value="Unassembled WGS sequence"/>
</dbReference>
<evidence type="ECO:0000313" key="1">
    <source>
        <dbReference type="EMBL" id="KAF2626798.1"/>
    </source>
</evidence>
<accession>A0ACB6S068</accession>
<evidence type="ECO:0000313" key="2">
    <source>
        <dbReference type="Proteomes" id="UP000799754"/>
    </source>
</evidence>
<protein>
    <submittedName>
        <fullName evidence="1">Uncharacterized protein</fullName>
    </submittedName>
</protein>
<gene>
    <name evidence="1" type="ORF">BU25DRAFT_491736</name>
</gene>
<proteinExistence type="predicted"/>
<organism evidence="1 2">
    <name type="scientific">Macroventuria anomochaeta</name>
    <dbReference type="NCBI Taxonomy" id="301207"/>
    <lineage>
        <taxon>Eukaryota</taxon>
        <taxon>Fungi</taxon>
        <taxon>Dikarya</taxon>
        <taxon>Ascomycota</taxon>
        <taxon>Pezizomycotina</taxon>
        <taxon>Dothideomycetes</taxon>
        <taxon>Pleosporomycetidae</taxon>
        <taxon>Pleosporales</taxon>
        <taxon>Pleosporineae</taxon>
        <taxon>Didymellaceae</taxon>
        <taxon>Macroventuria</taxon>
    </lineage>
</organism>
<comment type="caution">
    <text evidence="1">The sequence shown here is derived from an EMBL/GenBank/DDBJ whole genome shotgun (WGS) entry which is preliminary data.</text>
</comment>
<reference evidence="1" key="1">
    <citation type="journal article" date="2020" name="Stud. Mycol.">
        <title>101 Dothideomycetes genomes: a test case for predicting lifestyles and emergence of pathogens.</title>
        <authorList>
            <person name="Haridas S."/>
            <person name="Albert R."/>
            <person name="Binder M."/>
            <person name="Bloem J."/>
            <person name="Labutti K."/>
            <person name="Salamov A."/>
            <person name="Andreopoulos B."/>
            <person name="Baker S."/>
            <person name="Barry K."/>
            <person name="Bills G."/>
            <person name="Bluhm B."/>
            <person name="Cannon C."/>
            <person name="Castanera R."/>
            <person name="Culley D."/>
            <person name="Daum C."/>
            <person name="Ezra D."/>
            <person name="Gonzalez J."/>
            <person name="Henrissat B."/>
            <person name="Kuo A."/>
            <person name="Liang C."/>
            <person name="Lipzen A."/>
            <person name="Lutzoni F."/>
            <person name="Magnuson J."/>
            <person name="Mondo S."/>
            <person name="Nolan M."/>
            <person name="Ohm R."/>
            <person name="Pangilinan J."/>
            <person name="Park H.-J."/>
            <person name="Ramirez L."/>
            <person name="Alfaro M."/>
            <person name="Sun H."/>
            <person name="Tritt A."/>
            <person name="Yoshinaga Y."/>
            <person name="Zwiers L.-H."/>
            <person name="Turgeon B."/>
            <person name="Goodwin S."/>
            <person name="Spatafora J."/>
            <person name="Crous P."/>
            <person name="Grigoriev I."/>
        </authorList>
    </citation>
    <scope>NUCLEOTIDE SEQUENCE</scope>
    <source>
        <strain evidence="1">CBS 525.71</strain>
    </source>
</reference>